<protein>
    <recommendedName>
        <fullName evidence="4">CDK5 regulatory subunit-associated protein 3</fullName>
    </recommendedName>
</protein>
<dbReference type="GO" id="GO:0007346">
    <property type="term" value="P:regulation of mitotic cell cycle"/>
    <property type="evidence" value="ECO:0007669"/>
    <property type="project" value="TreeGrafter"/>
</dbReference>
<name>A0A8S1C0A0_9INSE</name>
<reference evidence="2 3" key="1">
    <citation type="submission" date="2020-04" db="EMBL/GenBank/DDBJ databases">
        <authorList>
            <person name="Alioto T."/>
            <person name="Alioto T."/>
            <person name="Gomez Garrido J."/>
        </authorList>
    </citation>
    <scope>NUCLEOTIDE SEQUENCE [LARGE SCALE GENOMIC DNA]</scope>
</reference>
<gene>
    <name evidence="2" type="ORF">CLODIP_2_CD14428</name>
</gene>
<dbReference type="OrthoDB" id="340432at2759"/>
<dbReference type="Pfam" id="PF05600">
    <property type="entry name" value="CDK5RAP3"/>
    <property type="match status" value="1"/>
</dbReference>
<dbReference type="Proteomes" id="UP000494165">
    <property type="component" value="Unassembled WGS sequence"/>
</dbReference>
<evidence type="ECO:0000313" key="3">
    <source>
        <dbReference type="Proteomes" id="UP000494165"/>
    </source>
</evidence>
<proteinExistence type="inferred from homology"/>
<evidence type="ECO:0008006" key="4">
    <source>
        <dbReference type="Google" id="ProtNLM"/>
    </source>
</evidence>
<comment type="similarity">
    <text evidence="1">Belongs to the CDK5RAP3 family.</text>
</comment>
<sequence>MQDLPIEINAGKLLEWLISRHHCKRDWSDRLADVRAKISAALQDMPQHDGLVKLLDGSYLDYWGCKGVIDVLRETEKDSKNFLGQYGSRRMKDWQEIVKSYEKDNLFLAEAAHRLARNVNFEVPYNKKLAAKALQMQDEADRREADSIKAAASLRAEYVTQCKALGVPGTHLKQELIQLSSQLPELLSKAALLAADTLPAQKHYEQTAAVMLDAEIKVQTPLLAKLGKKGDLTVYEWKNGQPPVKIEQEEIKFEIKEEDAVDEIDFGDEVDFGDGEIDFGIEVADSGVENGVIEEIKTPEEPAASAEDGVARGKDALSVLDFPDTRNQVLDELTELEAFLQARLTQGEGVVGLTQIEGLSESTLTKMIGSVAAMKDAITEKKTQHLHNIKHSIRYADQLAEQLSQKLSLEARMQARATLAAEQRSEAVAEAARLGPATQTLIQQTRRLQSQVEGELSKKYSGRPVMLTGGAGVLTA</sequence>
<accession>A0A8S1C0A0</accession>
<dbReference type="PANTHER" id="PTHR14894:SF0">
    <property type="entry name" value="CDK5 REGULATORY SUBUNIT-ASSOCIATED PROTEIN 3"/>
    <property type="match status" value="1"/>
</dbReference>
<organism evidence="2 3">
    <name type="scientific">Cloeon dipterum</name>
    <dbReference type="NCBI Taxonomy" id="197152"/>
    <lineage>
        <taxon>Eukaryota</taxon>
        <taxon>Metazoa</taxon>
        <taxon>Ecdysozoa</taxon>
        <taxon>Arthropoda</taxon>
        <taxon>Hexapoda</taxon>
        <taxon>Insecta</taxon>
        <taxon>Pterygota</taxon>
        <taxon>Palaeoptera</taxon>
        <taxon>Ephemeroptera</taxon>
        <taxon>Pisciforma</taxon>
        <taxon>Baetidae</taxon>
        <taxon>Cloeon</taxon>
    </lineage>
</organism>
<comment type="caution">
    <text evidence="2">The sequence shown here is derived from an EMBL/GenBank/DDBJ whole genome shotgun (WGS) entry which is preliminary data.</text>
</comment>
<dbReference type="AlphaFoldDB" id="A0A8S1C0A0"/>
<dbReference type="PANTHER" id="PTHR14894">
    <property type="entry name" value="CDK5 REGULATORY SUBUNIT-ASSOCIATED PROTEIN 3"/>
    <property type="match status" value="1"/>
</dbReference>
<evidence type="ECO:0000313" key="2">
    <source>
        <dbReference type="EMBL" id="CAB3362430.1"/>
    </source>
</evidence>
<evidence type="ECO:0000256" key="1">
    <source>
        <dbReference type="ARBA" id="ARBA00007478"/>
    </source>
</evidence>
<keyword evidence="3" id="KW-1185">Reference proteome</keyword>
<dbReference type="GO" id="GO:0012505">
    <property type="term" value="C:endomembrane system"/>
    <property type="evidence" value="ECO:0007669"/>
    <property type="project" value="TreeGrafter"/>
</dbReference>
<dbReference type="InterPro" id="IPR008491">
    <property type="entry name" value="CDK5RAP3"/>
</dbReference>
<dbReference type="EMBL" id="CADEPI010000009">
    <property type="protein sequence ID" value="CAB3362430.1"/>
    <property type="molecule type" value="Genomic_DNA"/>
</dbReference>